<evidence type="ECO:0000256" key="15">
    <source>
        <dbReference type="ARBA" id="ARBA00048074"/>
    </source>
</evidence>
<evidence type="ECO:0000256" key="10">
    <source>
        <dbReference type="ARBA" id="ARBA00023128"/>
    </source>
</evidence>
<dbReference type="SUPFAM" id="SSF55060">
    <property type="entry name" value="GHMP Kinase, C-terminal domain"/>
    <property type="match status" value="1"/>
</dbReference>
<evidence type="ECO:0000256" key="9">
    <source>
        <dbReference type="ARBA" id="ARBA00023098"/>
    </source>
</evidence>
<dbReference type="InterPro" id="IPR036554">
    <property type="entry name" value="GHMP_kinase_C_sf"/>
</dbReference>
<comment type="subcellular location">
    <subcellularLocation>
        <location evidence="3">Cytoplasm</location>
        <location evidence="3">Cytoskeleton</location>
        <location evidence="3">Spindle</location>
    </subcellularLocation>
    <subcellularLocation>
        <location evidence="4">Cytoplasm</location>
        <location evidence="4">Cytosol</location>
    </subcellularLocation>
    <subcellularLocation>
        <location evidence="2">Mitochondrion</location>
    </subcellularLocation>
    <subcellularLocation>
        <location evidence="1">Nucleus</location>
    </subcellularLocation>
</comment>
<gene>
    <name evidence="27" type="ORF">WN48_10023</name>
</gene>
<protein>
    <recommendedName>
        <fullName evidence="20">Acyl-coenzyme A thioesterase 13</fullName>
    </recommendedName>
    <alternativeName>
        <fullName evidence="22">Hotdog-fold thioesterase superfamily member 2</fullName>
    </alternativeName>
    <alternativeName>
        <fullName evidence="21">Palmitoyl-CoA hydrolase</fullName>
    </alternativeName>
    <alternativeName>
        <fullName evidence="23">Thioesterase superfamily member 2</fullName>
    </alternativeName>
</protein>
<reference evidence="27 28" key="1">
    <citation type="submission" date="2015-07" db="EMBL/GenBank/DDBJ databases">
        <title>The genome of Eufriesea mexicana.</title>
        <authorList>
            <person name="Pan H."/>
            <person name="Kapheim K."/>
        </authorList>
    </citation>
    <scope>NUCLEOTIDE SEQUENCE [LARGE SCALE GENOMIC DNA]</scope>
    <source>
        <strain evidence="27">0111107269</strain>
        <tissue evidence="27">Whole body</tissue>
    </source>
</reference>
<feature type="domain" description="Thioesterase" evidence="24">
    <location>
        <begin position="384"/>
        <end position="458"/>
    </location>
</feature>
<dbReference type="InterPro" id="IPR014721">
    <property type="entry name" value="Ribsml_uS5_D2-typ_fold_subgr"/>
</dbReference>
<dbReference type="CDD" id="cd03443">
    <property type="entry name" value="PaaI_thioesterase"/>
    <property type="match status" value="1"/>
</dbReference>
<dbReference type="GO" id="GO:0005739">
    <property type="term" value="C:mitochondrion"/>
    <property type="evidence" value="ECO:0007669"/>
    <property type="project" value="UniProtKB-SubCell"/>
</dbReference>
<evidence type="ECO:0000313" key="28">
    <source>
        <dbReference type="Proteomes" id="UP000250275"/>
    </source>
</evidence>
<comment type="similarity">
    <text evidence="5">Belongs to the thioesterase PaaI family.</text>
</comment>
<evidence type="ECO:0000256" key="2">
    <source>
        <dbReference type="ARBA" id="ARBA00004173"/>
    </source>
</evidence>
<keyword evidence="8" id="KW-0007">Acetylation</keyword>
<dbReference type="PANTHER" id="PTHR10977">
    <property type="entry name" value="DIPHOSPHOMEVALONATE DECARBOXYLASE"/>
    <property type="match status" value="1"/>
</dbReference>
<dbReference type="GO" id="GO:0160215">
    <property type="term" value="F:deacylase activity"/>
    <property type="evidence" value="ECO:0007669"/>
    <property type="project" value="UniProtKB-ARBA"/>
</dbReference>
<accession>A0A310S6Y0</accession>
<dbReference type="EMBL" id="KQ767283">
    <property type="protein sequence ID" value="OAD53467.1"/>
    <property type="molecule type" value="Genomic_DNA"/>
</dbReference>
<keyword evidence="28" id="KW-1185">Reference proteome</keyword>
<evidence type="ECO:0000256" key="18">
    <source>
        <dbReference type="ARBA" id="ARBA00058205"/>
    </source>
</evidence>
<dbReference type="InterPro" id="IPR029765">
    <property type="entry name" value="Mev_diP_decarb"/>
</dbReference>
<evidence type="ECO:0000256" key="7">
    <source>
        <dbReference type="ARBA" id="ARBA00022801"/>
    </source>
</evidence>
<dbReference type="InterPro" id="IPR020568">
    <property type="entry name" value="Ribosomal_Su5_D2-typ_SF"/>
</dbReference>
<evidence type="ECO:0000256" key="16">
    <source>
        <dbReference type="ARBA" id="ARBA00050199"/>
    </source>
</evidence>
<comment type="subunit">
    <text evidence="19">Homotetramer. Interacts with PCTP.</text>
</comment>
<dbReference type="AlphaFoldDB" id="A0A310S6Y0"/>
<feature type="domain" description="Mvd1 C-terminal" evidence="25">
    <location>
        <begin position="179"/>
        <end position="362"/>
    </location>
</feature>
<dbReference type="SUPFAM" id="SSF54637">
    <property type="entry name" value="Thioesterase/thiol ester dehydrase-isomerase"/>
    <property type="match status" value="1"/>
</dbReference>
<dbReference type="NCBIfam" id="TIGR01240">
    <property type="entry name" value="mevDPdecarb"/>
    <property type="match status" value="1"/>
</dbReference>
<dbReference type="GO" id="GO:0019287">
    <property type="term" value="P:isopentenyl diphosphate biosynthetic process, mevalonate pathway"/>
    <property type="evidence" value="ECO:0007669"/>
    <property type="project" value="InterPro"/>
</dbReference>
<evidence type="ECO:0000256" key="21">
    <source>
        <dbReference type="ARBA" id="ARBA00075657"/>
    </source>
</evidence>
<evidence type="ECO:0000256" key="23">
    <source>
        <dbReference type="ARBA" id="ARBA00083956"/>
    </source>
</evidence>
<comment type="catalytic activity">
    <reaction evidence="15">
        <text>dodecanoyl-CoA + H2O = dodecanoate + CoA + H(+)</text>
        <dbReference type="Rhea" id="RHEA:30135"/>
        <dbReference type="ChEBI" id="CHEBI:15377"/>
        <dbReference type="ChEBI" id="CHEBI:15378"/>
        <dbReference type="ChEBI" id="CHEBI:18262"/>
        <dbReference type="ChEBI" id="CHEBI:57287"/>
        <dbReference type="ChEBI" id="CHEBI:57375"/>
    </reaction>
    <physiologicalReaction direction="left-to-right" evidence="15">
        <dbReference type="Rhea" id="RHEA:30136"/>
    </physiologicalReaction>
</comment>
<evidence type="ECO:0000259" key="24">
    <source>
        <dbReference type="Pfam" id="PF03061"/>
    </source>
</evidence>
<evidence type="ECO:0000256" key="13">
    <source>
        <dbReference type="ARBA" id="ARBA00047588"/>
    </source>
</evidence>
<dbReference type="GO" id="GO:0005819">
    <property type="term" value="C:spindle"/>
    <property type="evidence" value="ECO:0007669"/>
    <property type="project" value="UniProtKB-SubCell"/>
</dbReference>
<comment type="function">
    <text evidence="18">Catalyzes the hydrolysis of acyl-CoAs into free fatty acids and coenzyme A (CoASH), regulating their respective intracellular levels. Has acyl-CoA thioesterase activity towards medium (C12) and long-chain (C18) fatty acyl-CoA substrates. Can also hydrolyze 3-hydroxyphenylacetyl-CoA and 3,4-dihydroxyphenylacetyl-CoA (in vitro). May play a role in controlling adaptive thermogenesis.</text>
</comment>
<evidence type="ECO:0000256" key="3">
    <source>
        <dbReference type="ARBA" id="ARBA00004186"/>
    </source>
</evidence>
<evidence type="ECO:0000256" key="19">
    <source>
        <dbReference type="ARBA" id="ARBA00064709"/>
    </source>
</evidence>
<evidence type="ECO:0000256" key="17">
    <source>
        <dbReference type="ARBA" id="ARBA00052976"/>
    </source>
</evidence>
<dbReference type="GO" id="GO:0016788">
    <property type="term" value="F:hydrolase activity, acting on ester bonds"/>
    <property type="evidence" value="ECO:0007669"/>
    <property type="project" value="UniProtKB-ARBA"/>
</dbReference>
<evidence type="ECO:0000313" key="27">
    <source>
        <dbReference type="EMBL" id="OAD53467.1"/>
    </source>
</evidence>
<comment type="catalytic activity">
    <reaction evidence="17">
        <text>a fatty acyl-CoA + H2O = a fatty acid + CoA + H(+)</text>
        <dbReference type="Rhea" id="RHEA:16781"/>
        <dbReference type="ChEBI" id="CHEBI:15377"/>
        <dbReference type="ChEBI" id="CHEBI:15378"/>
        <dbReference type="ChEBI" id="CHEBI:28868"/>
        <dbReference type="ChEBI" id="CHEBI:57287"/>
        <dbReference type="ChEBI" id="CHEBI:77636"/>
    </reaction>
    <physiologicalReaction direction="left-to-right" evidence="17">
        <dbReference type="Rhea" id="RHEA:16782"/>
    </physiologicalReaction>
</comment>
<dbReference type="GO" id="GO:0005829">
    <property type="term" value="C:cytosol"/>
    <property type="evidence" value="ECO:0007669"/>
    <property type="project" value="UniProtKB-SubCell"/>
</dbReference>
<dbReference type="InterPro" id="IPR006683">
    <property type="entry name" value="Thioestr_dom"/>
</dbReference>
<dbReference type="FunFam" id="3.10.129.10:FF:000021">
    <property type="entry name" value="Acyl-coenzyme A thioesterase 13"/>
    <property type="match status" value="1"/>
</dbReference>
<proteinExistence type="inferred from homology"/>
<keyword evidence="6" id="KW-0963">Cytoplasm</keyword>
<dbReference type="PANTHER" id="PTHR10977:SF3">
    <property type="entry name" value="DIPHOSPHOMEVALONATE DECARBOXYLASE"/>
    <property type="match status" value="1"/>
</dbReference>
<keyword evidence="9" id="KW-0443">Lipid metabolism</keyword>
<dbReference type="NCBIfam" id="TIGR00369">
    <property type="entry name" value="unchar_dom_1"/>
    <property type="match status" value="1"/>
</dbReference>
<dbReference type="Pfam" id="PF03061">
    <property type="entry name" value="4HBT"/>
    <property type="match status" value="1"/>
</dbReference>
<dbReference type="Gene3D" id="3.30.230.10">
    <property type="match status" value="1"/>
</dbReference>
<evidence type="ECO:0000259" key="26">
    <source>
        <dbReference type="Pfam" id="PF22700"/>
    </source>
</evidence>
<evidence type="ECO:0000256" key="6">
    <source>
        <dbReference type="ARBA" id="ARBA00022490"/>
    </source>
</evidence>
<evidence type="ECO:0000256" key="8">
    <source>
        <dbReference type="ARBA" id="ARBA00022990"/>
    </source>
</evidence>
<evidence type="ECO:0000256" key="4">
    <source>
        <dbReference type="ARBA" id="ARBA00004514"/>
    </source>
</evidence>
<dbReference type="SUPFAM" id="SSF54211">
    <property type="entry name" value="Ribosomal protein S5 domain 2-like"/>
    <property type="match status" value="1"/>
</dbReference>
<evidence type="ECO:0000256" key="14">
    <source>
        <dbReference type="ARBA" id="ARBA00047969"/>
    </source>
</evidence>
<dbReference type="InterPro" id="IPR053859">
    <property type="entry name" value="MVD-like_N"/>
</dbReference>
<evidence type="ECO:0000256" key="22">
    <source>
        <dbReference type="ARBA" id="ARBA00081533"/>
    </source>
</evidence>
<dbReference type="Proteomes" id="UP000250275">
    <property type="component" value="Unassembled WGS sequence"/>
</dbReference>
<evidence type="ECO:0000256" key="11">
    <source>
        <dbReference type="ARBA" id="ARBA00023212"/>
    </source>
</evidence>
<organism evidence="27 28">
    <name type="scientific">Eufriesea mexicana</name>
    <dbReference type="NCBI Taxonomy" id="516756"/>
    <lineage>
        <taxon>Eukaryota</taxon>
        <taxon>Metazoa</taxon>
        <taxon>Ecdysozoa</taxon>
        <taxon>Arthropoda</taxon>
        <taxon>Hexapoda</taxon>
        <taxon>Insecta</taxon>
        <taxon>Pterygota</taxon>
        <taxon>Neoptera</taxon>
        <taxon>Endopterygota</taxon>
        <taxon>Hymenoptera</taxon>
        <taxon>Apocrita</taxon>
        <taxon>Aculeata</taxon>
        <taxon>Apoidea</taxon>
        <taxon>Anthophila</taxon>
        <taxon>Apidae</taxon>
        <taxon>Eufriesea</taxon>
    </lineage>
</organism>
<evidence type="ECO:0000256" key="12">
    <source>
        <dbReference type="ARBA" id="ARBA00023242"/>
    </source>
</evidence>
<comment type="catalytic activity">
    <reaction evidence="16">
        <text>hexanoyl-CoA + H2O = hexanoate + CoA + H(+)</text>
        <dbReference type="Rhea" id="RHEA:40115"/>
        <dbReference type="ChEBI" id="CHEBI:15377"/>
        <dbReference type="ChEBI" id="CHEBI:15378"/>
        <dbReference type="ChEBI" id="CHEBI:17120"/>
        <dbReference type="ChEBI" id="CHEBI:57287"/>
        <dbReference type="ChEBI" id="CHEBI:62620"/>
    </reaction>
    <physiologicalReaction direction="left-to-right" evidence="16">
        <dbReference type="Rhea" id="RHEA:40116"/>
    </physiologicalReaction>
</comment>
<evidence type="ECO:0000256" key="20">
    <source>
        <dbReference type="ARBA" id="ARBA00067273"/>
    </source>
</evidence>
<evidence type="ECO:0000259" key="25">
    <source>
        <dbReference type="Pfam" id="PF18376"/>
    </source>
</evidence>
<dbReference type="GO" id="GO:0004163">
    <property type="term" value="F:diphosphomevalonate decarboxylase activity"/>
    <property type="evidence" value="ECO:0007669"/>
    <property type="project" value="InterPro"/>
</dbReference>
<evidence type="ECO:0000256" key="5">
    <source>
        <dbReference type="ARBA" id="ARBA00008324"/>
    </source>
</evidence>
<dbReference type="InterPro" id="IPR029069">
    <property type="entry name" value="HotDog_dom_sf"/>
</dbReference>
<name>A0A310S6Y0_9HYME</name>
<keyword evidence="12" id="KW-0539">Nucleus</keyword>
<keyword evidence="7" id="KW-0378">Hydrolase</keyword>
<dbReference type="OrthoDB" id="10253702at2759"/>
<dbReference type="Gene3D" id="3.10.129.10">
    <property type="entry name" value="Hotdog Thioesterase"/>
    <property type="match status" value="1"/>
</dbReference>
<dbReference type="Pfam" id="PF18376">
    <property type="entry name" value="MDD_C"/>
    <property type="match status" value="1"/>
</dbReference>
<feature type="domain" description="Diphosphomevalonate decarboxylase-like N-terminal" evidence="26">
    <location>
        <begin position="57"/>
        <end position="165"/>
    </location>
</feature>
<sequence length="474" mass="52483">MSIADARLTFSDRAVHQAEQKGLSEPQDSIEAENKHRFPVLAFDVRVSLRLAVSHSWQGSAREENMENCRLQRCLTEIRKRAKHSKHLQWKIHICSENNFPTGAGLASSAAGYACLVLALAKLYEIKGELSSIARIGSGSACRSVIGGFVKWSMGSLPDGSDSIAKQIVPASHWPEMRVIILVLDDTRKKVPSSIGMRRSMETSDMLKLRINYVVSDRAKRIERAIIEKDFETFAICTMKDSNQLHAICMDTYPPLFYMNEESRAIVDLVHTYNETVKKVQVAYTFDAGPNAVLYLLEENVPEFLGVLLYAYPEIGKIEYCKGLPRDNILISQELNKAMNIKPHEISPPVRIKCMIHTKLGDAGLGNGNCKAQLVVSEEHLNLGGSMHGGFTSTLIDCVSSYALMSHKTNAAGVSVDLMVTFMKPALPGDLVTIDAKTIRAGRTLAFLAVDITKDDGKHIIAHGRHTKFIGEKK</sequence>
<keyword evidence="11" id="KW-0206">Cytoskeleton</keyword>
<dbReference type="InterPro" id="IPR003736">
    <property type="entry name" value="PAAI_dom"/>
</dbReference>
<comment type="catalytic activity">
    <reaction evidence="13">
        <text>octanoyl-CoA + H2O = octanoate + CoA + H(+)</text>
        <dbReference type="Rhea" id="RHEA:30143"/>
        <dbReference type="ChEBI" id="CHEBI:15377"/>
        <dbReference type="ChEBI" id="CHEBI:15378"/>
        <dbReference type="ChEBI" id="CHEBI:25646"/>
        <dbReference type="ChEBI" id="CHEBI:57287"/>
        <dbReference type="ChEBI" id="CHEBI:57386"/>
    </reaction>
    <physiologicalReaction direction="left-to-right" evidence="13">
        <dbReference type="Rhea" id="RHEA:30144"/>
    </physiologicalReaction>
</comment>
<dbReference type="Pfam" id="PF22700">
    <property type="entry name" value="MVD-like_N"/>
    <property type="match status" value="1"/>
</dbReference>
<comment type="catalytic activity">
    <reaction evidence="14">
        <text>decanoyl-CoA + H2O = decanoate + CoA + H(+)</text>
        <dbReference type="Rhea" id="RHEA:40059"/>
        <dbReference type="ChEBI" id="CHEBI:15377"/>
        <dbReference type="ChEBI" id="CHEBI:15378"/>
        <dbReference type="ChEBI" id="CHEBI:27689"/>
        <dbReference type="ChEBI" id="CHEBI:57287"/>
        <dbReference type="ChEBI" id="CHEBI:61430"/>
    </reaction>
    <physiologicalReaction direction="left-to-right" evidence="14">
        <dbReference type="Rhea" id="RHEA:40060"/>
    </physiologicalReaction>
</comment>
<dbReference type="GO" id="GO:0005634">
    <property type="term" value="C:nucleus"/>
    <property type="evidence" value="ECO:0007669"/>
    <property type="project" value="UniProtKB-SubCell"/>
</dbReference>
<evidence type="ECO:0000256" key="1">
    <source>
        <dbReference type="ARBA" id="ARBA00004123"/>
    </source>
</evidence>
<dbReference type="Gene3D" id="3.30.70.890">
    <property type="entry name" value="GHMP kinase, C-terminal domain"/>
    <property type="match status" value="1"/>
</dbReference>
<keyword evidence="10" id="KW-0496">Mitochondrion</keyword>
<dbReference type="InterPro" id="IPR041431">
    <property type="entry name" value="Mvd1_C"/>
</dbReference>